<feature type="compositionally biased region" description="Polar residues" evidence="14">
    <location>
        <begin position="328"/>
        <end position="351"/>
    </location>
</feature>
<evidence type="ECO:0000256" key="2">
    <source>
        <dbReference type="ARBA" id="ARBA00004881"/>
    </source>
</evidence>
<keyword evidence="12" id="KW-0119">Carbohydrate metabolism</keyword>
<accession>J3LV29</accession>
<evidence type="ECO:0000256" key="13">
    <source>
        <dbReference type="ARBA" id="ARBA00030350"/>
    </source>
</evidence>
<feature type="compositionally biased region" description="Polar residues" evidence="14">
    <location>
        <begin position="367"/>
        <end position="376"/>
    </location>
</feature>
<keyword evidence="4" id="KW-0328">Glycosyltransferase</keyword>
<feature type="compositionally biased region" description="Polar residues" evidence="14">
    <location>
        <begin position="409"/>
        <end position="420"/>
    </location>
</feature>
<reference evidence="16" key="1">
    <citation type="journal article" date="2013" name="Nat. Commun.">
        <title>Whole-genome sequencing of Oryza brachyantha reveals mechanisms underlying Oryza genome evolution.</title>
        <authorList>
            <person name="Chen J."/>
            <person name="Huang Q."/>
            <person name="Gao D."/>
            <person name="Wang J."/>
            <person name="Lang Y."/>
            <person name="Liu T."/>
            <person name="Li B."/>
            <person name="Bai Z."/>
            <person name="Luis Goicoechea J."/>
            <person name="Liang C."/>
            <person name="Chen C."/>
            <person name="Zhang W."/>
            <person name="Sun S."/>
            <person name="Liao Y."/>
            <person name="Zhang X."/>
            <person name="Yang L."/>
            <person name="Song C."/>
            <person name="Wang M."/>
            <person name="Shi J."/>
            <person name="Liu G."/>
            <person name="Liu J."/>
            <person name="Zhou H."/>
            <person name="Zhou W."/>
            <person name="Yu Q."/>
            <person name="An N."/>
            <person name="Chen Y."/>
            <person name="Cai Q."/>
            <person name="Wang B."/>
            <person name="Liu B."/>
            <person name="Min J."/>
            <person name="Huang Y."/>
            <person name="Wu H."/>
            <person name="Li Z."/>
            <person name="Zhang Y."/>
            <person name="Yin Y."/>
            <person name="Song W."/>
            <person name="Jiang J."/>
            <person name="Jackson S.A."/>
            <person name="Wing R.A."/>
            <person name="Wang J."/>
            <person name="Chen M."/>
        </authorList>
    </citation>
    <scope>NUCLEOTIDE SEQUENCE [LARGE SCALE GENOMIC DNA]</scope>
    <source>
        <strain evidence="16">cv. IRGC 101232</strain>
    </source>
</reference>
<dbReference type="InterPro" id="IPR019378">
    <property type="entry name" value="GDP-Fuc_O-FucTrfase"/>
</dbReference>
<keyword evidence="17" id="KW-1185">Reference proteome</keyword>
<keyword evidence="8" id="KW-1133">Transmembrane helix</keyword>
<dbReference type="eggNOG" id="KOG1032">
    <property type="taxonomic scope" value="Eukaryota"/>
</dbReference>
<dbReference type="AlphaFoldDB" id="J3LV29"/>
<dbReference type="eggNOG" id="KOG2427">
    <property type="taxonomic scope" value="Eukaryota"/>
</dbReference>
<dbReference type="PANTHER" id="PTHR31741:SF65">
    <property type="entry name" value="O-FUCOSYLTRANSFERASE FAMILY PROTEIN"/>
    <property type="match status" value="1"/>
</dbReference>
<keyword evidence="7" id="KW-0735">Signal-anchor</keyword>
<evidence type="ECO:0000256" key="6">
    <source>
        <dbReference type="ARBA" id="ARBA00022692"/>
    </source>
</evidence>
<evidence type="ECO:0000256" key="9">
    <source>
        <dbReference type="ARBA" id="ARBA00023136"/>
    </source>
</evidence>
<dbReference type="Pfam" id="PF10250">
    <property type="entry name" value="O-FucT"/>
    <property type="match status" value="1"/>
</dbReference>
<organism evidence="16">
    <name type="scientific">Oryza brachyantha</name>
    <name type="common">malo sina</name>
    <dbReference type="NCBI Taxonomy" id="4533"/>
    <lineage>
        <taxon>Eukaryota</taxon>
        <taxon>Viridiplantae</taxon>
        <taxon>Streptophyta</taxon>
        <taxon>Embryophyta</taxon>
        <taxon>Tracheophyta</taxon>
        <taxon>Spermatophyta</taxon>
        <taxon>Magnoliopsida</taxon>
        <taxon>Liliopsida</taxon>
        <taxon>Poales</taxon>
        <taxon>Poaceae</taxon>
        <taxon>BOP clade</taxon>
        <taxon>Oryzoideae</taxon>
        <taxon>Oryzeae</taxon>
        <taxon>Oryzinae</taxon>
        <taxon>Oryza</taxon>
    </lineage>
</organism>
<evidence type="ECO:0000313" key="17">
    <source>
        <dbReference type="Proteomes" id="UP000006038"/>
    </source>
</evidence>
<keyword evidence="9" id="KW-0472">Membrane</keyword>
<evidence type="ECO:0000256" key="3">
    <source>
        <dbReference type="ARBA" id="ARBA00007737"/>
    </source>
</evidence>
<keyword evidence="5" id="KW-0808">Transferase</keyword>
<evidence type="ECO:0000256" key="5">
    <source>
        <dbReference type="ARBA" id="ARBA00022679"/>
    </source>
</evidence>
<feature type="compositionally biased region" description="Basic residues" evidence="14">
    <location>
        <begin position="312"/>
        <end position="325"/>
    </location>
</feature>
<dbReference type="GO" id="GO:0016020">
    <property type="term" value="C:membrane"/>
    <property type="evidence" value="ECO:0007669"/>
    <property type="project" value="UniProtKB-SubCell"/>
</dbReference>
<dbReference type="GO" id="GO:0006004">
    <property type="term" value="P:fucose metabolic process"/>
    <property type="evidence" value="ECO:0007669"/>
    <property type="project" value="UniProtKB-KW"/>
</dbReference>
<feature type="region of interest" description="Disordered" evidence="14">
    <location>
        <begin position="312"/>
        <end position="420"/>
    </location>
</feature>
<evidence type="ECO:0000256" key="12">
    <source>
        <dbReference type="ARBA" id="ARBA00023277"/>
    </source>
</evidence>
<evidence type="ECO:0000256" key="10">
    <source>
        <dbReference type="ARBA" id="ARBA00023180"/>
    </source>
</evidence>
<comment type="similarity">
    <text evidence="3">Belongs to the glycosyltransferase GT106 family.</text>
</comment>
<dbReference type="GO" id="GO:0005737">
    <property type="term" value="C:cytoplasm"/>
    <property type="evidence" value="ECO:0007669"/>
    <property type="project" value="TreeGrafter"/>
</dbReference>
<comment type="pathway">
    <text evidence="2">Glycan metabolism.</text>
</comment>
<reference evidence="16" key="2">
    <citation type="submission" date="2013-04" db="UniProtKB">
        <authorList>
            <consortium name="EnsemblPlants"/>
        </authorList>
    </citation>
    <scope>IDENTIFICATION</scope>
</reference>
<dbReference type="EnsemblPlants" id="OB04G10040.1">
    <property type="protein sequence ID" value="OB04G10040.1"/>
    <property type="gene ID" value="OB04G10040"/>
</dbReference>
<dbReference type="InterPro" id="IPR033979">
    <property type="entry name" value="MINDY_domain"/>
</dbReference>
<evidence type="ECO:0000256" key="4">
    <source>
        <dbReference type="ARBA" id="ARBA00022676"/>
    </source>
</evidence>
<dbReference type="OMA" id="AREWHIQ"/>
<keyword evidence="11" id="KW-0294">Fucose metabolism</keyword>
<evidence type="ECO:0000256" key="14">
    <source>
        <dbReference type="SAM" id="MobiDB-lite"/>
    </source>
</evidence>
<dbReference type="CDD" id="cd00030">
    <property type="entry name" value="C2"/>
    <property type="match status" value="1"/>
</dbReference>
<comment type="subcellular location">
    <subcellularLocation>
        <location evidence="1">Membrane</location>
        <topology evidence="1">Single-pass type II membrane protein</topology>
    </subcellularLocation>
</comment>
<evidence type="ECO:0000313" key="16">
    <source>
        <dbReference type="EnsemblPlants" id="OB04G10040.1"/>
    </source>
</evidence>
<keyword evidence="6" id="KW-0812">Transmembrane</keyword>
<evidence type="ECO:0000256" key="11">
    <source>
        <dbReference type="ARBA" id="ARBA00023253"/>
    </source>
</evidence>
<dbReference type="HOGENOM" id="CLU_274574_0_0_1"/>
<dbReference type="Pfam" id="PF04424">
    <property type="entry name" value="MINDY_DUB"/>
    <property type="match status" value="1"/>
</dbReference>
<proteinExistence type="inferred from homology"/>
<keyword evidence="10" id="KW-0325">Glycoprotein</keyword>
<protein>
    <recommendedName>
        <fullName evidence="13">O-fucosyltransferase family protein</fullName>
    </recommendedName>
</protein>
<evidence type="ECO:0000256" key="7">
    <source>
        <dbReference type="ARBA" id="ARBA00022968"/>
    </source>
</evidence>
<feature type="domain" description="MINDY deubiquitinase" evidence="15">
    <location>
        <begin position="3"/>
        <end position="257"/>
    </location>
</feature>
<dbReference type="PANTHER" id="PTHR31741">
    <property type="entry name" value="OS02G0726500 PROTEIN-RELATED"/>
    <property type="match status" value="1"/>
</dbReference>
<dbReference type="Gramene" id="OB04G10040.1">
    <property type="protein sequence ID" value="OB04G10040.1"/>
    <property type="gene ID" value="OB04G10040"/>
</dbReference>
<sequence length="1167" mass="132270">MAEYKVVNIKSDGKTKKIVCDHPDGSFPLVAVINYLSLHQNLCIEDNWEQLISEKDLLETIQNLLDSVDGWSPEDNTSWNQESTVLPMLATQIDLDPYLNSIDGLGSSNATAAVLEVFKVLGIPLFHGCLMDPKKASALHGCSYSGILELYTTKPLPGAKATDLEQWSLIREFVETTDKQLNSYGISCIRDNMILNNQKFAILYRNGEFKLLGLHHGIIHILQTEAGDFEDVEFDRLCVWKTLCNVDEDGIALTGNFRAVDDENAKDVLKLYMEGWSYNKSLPQRIRDEQIAKAEQNAKELIRMEELEKEKRAKKAAAASRKKKKCETSNTPVLSNGEATSTPHPSFQPSGMSADGEQFPPLLPSQADGTSESAETSEAADTPKAAAETSEPADIPKAAAAAETREVQNADTSEAASTASQSNASKLFHGFLDTSHYCGRSEIPYFVGEVKLMKERNLFELSVDYSHIKDDCEELSVLIRDDIDRSVRKDLEECLVQYLKDKGVENEKAEKAVLKILEARDGYQSFVELAEKNRLKFVDCHQIYQQVITRCASKFGRRMARGFLKVIRNMHFSGYCWNGGWTGNDMKVSNDGRIFLITAKAGHNVSKEGIEADLKNFWDIISPYFSHEVERFDNTGQKITKKAFPTYFEEFKKDCEDIPDPINEQHKLQRFYRYLLSHPAFMNPLSTATVICHMFTICDSLLGVYEYVYAPLQTNTMVEDWIATVRILPRPFQMVFTHFGKSYYQRGYWFLLKYLRNFLEHVLRYTKVASVKVMESLNHGILPWIYVCHVIIFLQEGFRFDTDFEEISSVAILKVCFCTVAAAGYRQDDGDGRRRRAKGKQEATELGGTSKIVLPGGSSHSRGRTGYVIKLQLLSAKYLIGANLNGSSDPYAVISCGEQKRFSEFNDIFDVDYFIASLRDEVCILKDFPPRLKRRVELTFVRSMPPVSWSDISYYHNQILPLITKYKILHLNKTDACLANNGLPMEIQKLRCHVNFAALRFSPEIEELGMCVVQILRRSGPFVVLHLRYEMDMLAFSGCTHGCSSEQADELRRMRYAYPWWKEKVIDSNAKRKDGLRPLTLEETAMVLKALDIDSSDQVYIAADEIYGGQRRMAALTSAYPNVVRKETLLPSNLRFFQNHSSQMAALHYIVSLESDIFIPSYDGNMA</sequence>
<evidence type="ECO:0000256" key="8">
    <source>
        <dbReference type="ARBA" id="ARBA00022989"/>
    </source>
</evidence>
<dbReference type="GO" id="GO:0004843">
    <property type="term" value="F:cysteine-type deubiquitinase activity"/>
    <property type="evidence" value="ECO:0007669"/>
    <property type="project" value="InterPro"/>
</dbReference>
<dbReference type="GO" id="GO:0016757">
    <property type="term" value="F:glycosyltransferase activity"/>
    <property type="evidence" value="ECO:0007669"/>
    <property type="project" value="UniProtKB-KW"/>
</dbReference>
<dbReference type="GO" id="GO:1990380">
    <property type="term" value="F:K48-linked deubiquitinase activity"/>
    <property type="evidence" value="ECO:0007669"/>
    <property type="project" value="InterPro"/>
</dbReference>
<dbReference type="Proteomes" id="UP000006038">
    <property type="component" value="Chromosome 4"/>
</dbReference>
<evidence type="ECO:0000256" key="1">
    <source>
        <dbReference type="ARBA" id="ARBA00004606"/>
    </source>
</evidence>
<name>J3LV29_ORYBR</name>
<evidence type="ECO:0000259" key="15">
    <source>
        <dbReference type="Pfam" id="PF04424"/>
    </source>
</evidence>